<dbReference type="AlphaFoldDB" id="A0AAD1S1D6"/>
<organism evidence="2 3">
    <name type="scientific">Pelobates cultripes</name>
    <name type="common">Western spadefoot toad</name>
    <dbReference type="NCBI Taxonomy" id="61616"/>
    <lineage>
        <taxon>Eukaryota</taxon>
        <taxon>Metazoa</taxon>
        <taxon>Chordata</taxon>
        <taxon>Craniata</taxon>
        <taxon>Vertebrata</taxon>
        <taxon>Euteleostomi</taxon>
        <taxon>Amphibia</taxon>
        <taxon>Batrachia</taxon>
        <taxon>Anura</taxon>
        <taxon>Pelobatoidea</taxon>
        <taxon>Pelobatidae</taxon>
        <taxon>Pelobates</taxon>
    </lineage>
</organism>
<feature type="compositionally biased region" description="Polar residues" evidence="1">
    <location>
        <begin position="44"/>
        <end position="56"/>
    </location>
</feature>
<dbReference type="Proteomes" id="UP001295444">
    <property type="component" value="Chromosome 04"/>
</dbReference>
<protein>
    <submittedName>
        <fullName evidence="2">Uncharacterized protein</fullName>
    </submittedName>
</protein>
<evidence type="ECO:0000313" key="3">
    <source>
        <dbReference type="Proteomes" id="UP001295444"/>
    </source>
</evidence>
<feature type="region of interest" description="Disordered" evidence="1">
    <location>
        <begin position="1"/>
        <end position="21"/>
    </location>
</feature>
<dbReference type="EMBL" id="OW240915">
    <property type="protein sequence ID" value="CAH2285864.1"/>
    <property type="molecule type" value="Genomic_DNA"/>
</dbReference>
<feature type="non-terminal residue" evidence="2">
    <location>
        <position position="104"/>
    </location>
</feature>
<reference evidence="2" key="1">
    <citation type="submission" date="2022-03" db="EMBL/GenBank/DDBJ databases">
        <authorList>
            <person name="Alioto T."/>
            <person name="Alioto T."/>
            <person name="Gomez Garrido J."/>
        </authorList>
    </citation>
    <scope>NUCLEOTIDE SEQUENCE</scope>
</reference>
<evidence type="ECO:0000256" key="1">
    <source>
        <dbReference type="SAM" id="MobiDB-lite"/>
    </source>
</evidence>
<gene>
    <name evidence="2" type="ORF">PECUL_23A038716</name>
</gene>
<accession>A0AAD1S1D6</accession>
<keyword evidence="3" id="KW-1185">Reference proteome</keyword>
<sequence length="104" mass="11152">MAAASSLRLPHSQPHHSTPYAKPRIHTAAGIALSLSGLGIQKGTHPTTCPYTQRGSLGTELPRAHGPTSHSRGTHGHREKTHVSAWAGGSVRPQHYHYGLTQQQ</sequence>
<feature type="region of interest" description="Disordered" evidence="1">
    <location>
        <begin position="44"/>
        <end position="104"/>
    </location>
</feature>
<evidence type="ECO:0000313" key="2">
    <source>
        <dbReference type="EMBL" id="CAH2285864.1"/>
    </source>
</evidence>
<name>A0AAD1S1D6_PELCU</name>
<proteinExistence type="predicted"/>